<dbReference type="GO" id="GO:0005930">
    <property type="term" value="C:axoneme"/>
    <property type="evidence" value="ECO:0007669"/>
    <property type="project" value="UniProtKB-SubCell"/>
</dbReference>
<evidence type="ECO:0000256" key="6">
    <source>
        <dbReference type="ARBA" id="ARBA00023017"/>
    </source>
</evidence>
<dbReference type="Gene3D" id="3.80.10.10">
    <property type="entry name" value="Ribonuclease Inhibitor"/>
    <property type="match status" value="1"/>
</dbReference>
<accession>A0A1W4WJC0</accession>
<dbReference type="GO" id="GO:0043014">
    <property type="term" value="F:alpha-tubulin binding"/>
    <property type="evidence" value="ECO:0007669"/>
    <property type="project" value="TreeGrafter"/>
</dbReference>
<evidence type="ECO:0000256" key="1">
    <source>
        <dbReference type="ARBA" id="ARBA00004430"/>
    </source>
</evidence>
<evidence type="ECO:0000256" key="3">
    <source>
        <dbReference type="ARBA" id="ARBA00022614"/>
    </source>
</evidence>
<dbReference type="RefSeq" id="XP_018320213.1">
    <property type="nucleotide sequence ID" value="XM_018464711.2"/>
</dbReference>
<dbReference type="KEGG" id="apln:108733533"/>
<reference evidence="13" key="1">
    <citation type="submission" date="2025-08" db="UniProtKB">
        <authorList>
            <consortium name="RefSeq"/>
        </authorList>
    </citation>
    <scope>IDENTIFICATION</scope>
    <source>
        <tissue evidence="13">Entire body</tissue>
    </source>
</reference>
<dbReference type="OrthoDB" id="266138at2759"/>
<dbReference type="STRING" id="224129.A0A1W4WJC0"/>
<dbReference type="PANTHER" id="PTHR15454">
    <property type="entry name" value="NISCHARIN RELATED"/>
    <property type="match status" value="1"/>
</dbReference>
<evidence type="ECO:0000256" key="8">
    <source>
        <dbReference type="ARBA" id="ARBA00023212"/>
    </source>
</evidence>
<organism evidence="12 13">
    <name type="scientific">Agrilus planipennis</name>
    <name type="common">Emerald ash borer</name>
    <name type="synonym">Agrilus marcopoli</name>
    <dbReference type="NCBI Taxonomy" id="224129"/>
    <lineage>
        <taxon>Eukaryota</taxon>
        <taxon>Metazoa</taxon>
        <taxon>Ecdysozoa</taxon>
        <taxon>Arthropoda</taxon>
        <taxon>Hexapoda</taxon>
        <taxon>Insecta</taxon>
        <taxon>Pterygota</taxon>
        <taxon>Neoptera</taxon>
        <taxon>Endopterygota</taxon>
        <taxon>Coleoptera</taxon>
        <taxon>Polyphaga</taxon>
        <taxon>Elateriformia</taxon>
        <taxon>Buprestoidea</taxon>
        <taxon>Buprestidae</taxon>
        <taxon>Agrilinae</taxon>
        <taxon>Agrilus</taxon>
    </lineage>
</organism>
<gene>
    <name evidence="13" type="primary">LOC108733533</name>
</gene>
<dbReference type="CTD" id="35962"/>
<dbReference type="GO" id="GO:0030286">
    <property type="term" value="C:dynein complex"/>
    <property type="evidence" value="ECO:0007669"/>
    <property type="project" value="UniProtKB-KW"/>
</dbReference>
<comment type="similarity">
    <text evidence="10">Belongs to the dynein light chain LC1-type family.</text>
</comment>
<dbReference type="PANTHER" id="PTHR15454:SF73">
    <property type="entry name" value="DYNEIN AXONEMAL LIGHT CHAIN 1"/>
    <property type="match status" value="1"/>
</dbReference>
<evidence type="ECO:0000256" key="5">
    <source>
        <dbReference type="ARBA" id="ARBA00022737"/>
    </source>
</evidence>
<dbReference type="InterPro" id="IPR001611">
    <property type="entry name" value="Leu-rich_rpt"/>
</dbReference>
<dbReference type="GO" id="GO:0005874">
    <property type="term" value="C:microtubule"/>
    <property type="evidence" value="ECO:0007669"/>
    <property type="project" value="UniProtKB-KW"/>
</dbReference>
<dbReference type="GO" id="GO:0045504">
    <property type="term" value="F:dynein heavy chain binding"/>
    <property type="evidence" value="ECO:0007669"/>
    <property type="project" value="TreeGrafter"/>
</dbReference>
<protein>
    <recommendedName>
        <fullName evidence="11">Dynein axonemal light chain 1</fullName>
    </recommendedName>
</protein>
<dbReference type="SUPFAM" id="SSF52058">
    <property type="entry name" value="L domain-like"/>
    <property type="match status" value="1"/>
</dbReference>
<evidence type="ECO:0000256" key="7">
    <source>
        <dbReference type="ARBA" id="ARBA00023175"/>
    </source>
</evidence>
<dbReference type="InParanoid" id="A0A1W4WJC0"/>
<keyword evidence="2" id="KW-0963">Cytoplasm</keyword>
<name>A0A1W4WJC0_AGRPL</name>
<keyword evidence="7" id="KW-0505">Motor protein</keyword>
<proteinExistence type="inferred from homology"/>
<evidence type="ECO:0000256" key="2">
    <source>
        <dbReference type="ARBA" id="ARBA00022490"/>
    </source>
</evidence>
<keyword evidence="8" id="KW-0206">Cytoskeleton</keyword>
<dbReference type="Pfam" id="PF12799">
    <property type="entry name" value="LRR_4"/>
    <property type="match status" value="1"/>
</dbReference>
<dbReference type="GeneID" id="108733533"/>
<sequence length="186" mass="21348">MSKATTIKDALKRWEERFPDKDITEATEVGLQFQWPPIEKMDNSLGVLNNCQKLSLSTNMIEKIAGVSTLKNLKILALGRNYIKNFVGLEGIGDTLEELWVSYNLIEKLKGIDVLKNLKVLYISNNLIKEWAEFNKLQQLPKLEDLLFCGNPLYENMDETAWKNSAINKLPHLKKLEGEPVLRDEE</sequence>
<evidence type="ECO:0000313" key="12">
    <source>
        <dbReference type="Proteomes" id="UP000192223"/>
    </source>
</evidence>
<dbReference type="FunCoup" id="A0A1W4WJC0">
    <property type="interactions" value="16"/>
</dbReference>
<keyword evidence="9" id="KW-0966">Cell projection</keyword>
<dbReference type="FunFam" id="3.80.10.10:FF:000049">
    <property type="entry name" value="Dynein light chain 1"/>
    <property type="match status" value="1"/>
</dbReference>
<keyword evidence="4" id="KW-0493">Microtubule</keyword>
<evidence type="ECO:0000256" key="11">
    <source>
        <dbReference type="ARBA" id="ARBA00049760"/>
    </source>
</evidence>
<keyword evidence="3" id="KW-0433">Leucine-rich repeat</keyword>
<keyword evidence="6" id="KW-0243">Dynein</keyword>
<dbReference type="PROSITE" id="PS51450">
    <property type="entry name" value="LRR"/>
    <property type="match status" value="3"/>
</dbReference>
<dbReference type="AlphaFoldDB" id="A0A1W4WJC0"/>
<comment type="subcellular location">
    <subcellularLocation>
        <location evidence="1">Cytoplasm</location>
        <location evidence="1">Cytoskeleton</location>
        <location evidence="1">Cilium axoneme</location>
    </subcellularLocation>
</comment>
<dbReference type="InterPro" id="IPR032675">
    <property type="entry name" value="LRR_dom_sf"/>
</dbReference>
<dbReference type="GO" id="GO:0036158">
    <property type="term" value="P:outer dynein arm assembly"/>
    <property type="evidence" value="ECO:0007669"/>
    <property type="project" value="TreeGrafter"/>
</dbReference>
<keyword evidence="12" id="KW-1185">Reference proteome</keyword>
<dbReference type="InterPro" id="IPR025875">
    <property type="entry name" value="Leu-rich_rpt_4"/>
</dbReference>
<keyword evidence="5" id="KW-0677">Repeat</keyword>
<evidence type="ECO:0000256" key="4">
    <source>
        <dbReference type="ARBA" id="ARBA00022701"/>
    </source>
</evidence>
<evidence type="ECO:0000256" key="10">
    <source>
        <dbReference type="ARBA" id="ARBA00049659"/>
    </source>
</evidence>
<evidence type="ECO:0000256" key="9">
    <source>
        <dbReference type="ARBA" id="ARBA00023273"/>
    </source>
</evidence>
<dbReference type="SMART" id="SM00365">
    <property type="entry name" value="LRR_SD22"/>
    <property type="match status" value="4"/>
</dbReference>
<dbReference type="Proteomes" id="UP000192223">
    <property type="component" value="Unplaced"/>
</dbReference>
<evidence type="ECO:0000313" key="13">
    <source>
        <dbReference type="RefSeq" id="XP_018320213.1"/>
    </source>
</evidence>